<protein>
    <submittedName>
        <fullName evidence="4">N-acetylmuramoyl-L-alanine amidase</fullName>
        <ecNumber evidence="4">3.5.1.28</ecNumber>
    </submittedName>
</protein>
<dbReference type="SUPFAM" id="SSF55383">
    <property type="entry name" value="Copper amine oxidase, domain N"/>
    <property type="match status" value="1"/>
</dbReference>
<feature type="signal peptide" evidence="2">
    <location>
        <begin position="1"/>
        <end position="25"/>
    </location>
</feature>
<evidence type="ECO:0000313" key="5">
    <source>
        <dbReference type="Proteomes" id="UP001482154"/>
    </source>
</evidence>
<dbReference type="CDD" id="cd02696">
    <property type="entry name" value="MurNAc-LAA"/>
    <property type="match status" value="1"/>
</dbReference>
<keyword evidence="5" id="KW-1185">Reference proteome</keyword>
<dbReference type="SUPFAM" id="SSF53187">
    <property type="entry name" value="Zn-dependent exopeptidases"/>
    <property type="match status" value="1"/>
</dbReference>
<dbReference type="Gene3D" id="3.40.630.40">
    <property type="entry name" value="Zn-dependent exopeptidases"/>
    <property type="match status" value="1"/>
</dbReference>
<evidence type="ECO:0000313" key="4">
    <source>
        <dbReference type="EMBL" id="MEQ2711087.1"/>
    </source>
</evidence>
<gene>
    <name evidence="4" type="ORF">AAAU51_07870</name>
</gene>
<dbReference type="PANTHER" id="PTHR30404">
    <property type="entry name" value="N-ACETYLMURAMOYL-L-ALANINE AMIDASE"/>
    <property type="match status" value="1"/>
</dbReference>
<dbReference type="GO" id="GO:0008745">
    <property type="term" value="F:N-acetylmuramoyl-L-alanine amidase activity"/>
    <property type="evidence" value="ECO:0007669"/>
    <property type="project" value="UniProtKB-EC"/>
</dbReference>
<dbReference type="Pfam" id="PF01520">
    <property type="entry name" value="Amidase_3"/>
    <property type="match status" value="1"/>
</dbReference>
<dbReference type="InterPro" id="IPR012854">
    <property type="entry name" value="Cu_amine_oxidase-like_N"/>
</dbReference>
<feature type="compositionally biased region" description="Low complexity" evidence="1">
    <location>
        <begin position="173"/>
        <end position="191"/>
    </location>
</feature>
<dbReference type="Pfam" id="PF07833">
    <property type="entry name" value="Cu_amine_oxidN1"/>
    <property type="match status" value="1"/>
</dbReference>
<dbReference type="InterPro" id="IPR036582">
    <property type="entry name" value="Mao_N_sf"/>
</dbReference>
<reference evidence="4 5" key="1">
    <citation type="submission" date="2024-04" db="EMBL/GenBank/DDBJ databases">
        <title>Human intestinal bacterial collection.</title>
        <authorList>
            <person name="Pauvert C."/>
            <person name="Hitch T.C.A."/>
            <person name="Clavel T."/>
        </authorList>
    </citation>
    <scope>NUCLEOTIDE SEQUENCE [LARGE SCALE GENOMIC DNA]</scope>
    <source>
        <strain evidence="4 5">CLA-AA-H249</strain>
    </source>
</reference>
<dbReference type="Gene3D" id="3.30.457.10">
    <property type="entry name" value="Copper amine oxidase-like, N-terminal domain"/>
    <property type="match status" value="1"/>
</dbReference>
<dbReference type="SMART" id="SM00646">
    <property type="entry name" value="Ami_3"/>
    <property type="match status" value="1"/>
</dbReference>
<dbReference type="EC" id="3.5.1.28" evidence="4"/>
<name>A0ABV1IW58_9FIRM</name>
<dbReference type="PANTHER" id="PTHR30404:SF8">
    <property type="entry name" value="AUTOLYSIN PH-RELATED"/>
    <property type="match status" value="1"/>
</dbReference>
<dbReference type="InterPro" id="IPR002508">
    <property type="entry name" value="MurNAc-LAA_cat"/>
</dbReference>
<evidence type="ECO:0000256" key="2">
    <source>
        <dbReference type="SAM" id="SignalP"/>
    </source>
</evidence>
<evidence type="ECO:0000256" key="1">
    <source>
        <dbReference type="SAM" id="MobiDB-lite"/>
    </source>
</evidence>
<keyword evidence="4" id="KW-0378">Hydrolase</keyword>
<dbReference type="EMBL" id="JBBNIN010000009">
    <property type="protein sequence ID" value="MEQ2711087.1"/>
    <property type="molecule type" value="Genomic_DNA"/>
</dbReference>
<sequence length="474" mass="52516">MLKKKFICLGLSMIMLFTSIINTPAAVTAGQYYKIKYTHNKKTVTKRAIDARYNNKVIKTNIPGYIEGSISMYSAYWIFGRCSSISTKYSYSSKTKKITLTRGSQKLVLTLNSTAATINGKKITLPSAPRKVYYPARKKNYIMVPGDAVAKNLQLNYAWNNRLLAGLITKKGSTSTQPTTATSNTSTTSTTLGSKTKITASASNYSIRIKKPSGLSASAVSCTDDYSNKRLRIIVNGNYKTFFSSASNRYIKESLTYNVSYSGGKTYIDLKTNVIKGFSVIQTSSYIYVKYADPKKMFYHVVVVDAGHGGKDSGAVGNGYSEKNMTLKIVQSIKSNFDKNSSYKVYYTRLSDWYPSLSYRYKMANEVSADRFLSVHINSSDSSSSKGTETLYKTYKSYAQTLQSFALTGMGYASNGSYNRGLKYRSDLAVLNGPKMTTALVELGFISNKTEASRINSRTSTIGYNLYKAICNSF</sequence>
<dbReference type="InterPro" id="IPR050695">
    <property type="entry name" value="N-acetylmuramoyl_amidase_3"/>
</dbReference>
<feature type="region of interest" description="Disordered" evidence="1">
    <location>
        <begin position="172"/>
        <end position="191"/>
    </location>
</feature>
<keyword evidence="2" id="KW-0732">Signal</keyword>
<dbReference type="RefSeq" id="WP_329965738.1">
    <property type="nucleotide sequence ID" value="NZ_JBBNIN010000009.1"/>
</dbReference>
<dbReference type="Proteomes" id="UP001482154">
    <property type="component" value="Unassembled WGS sequence"/>
</dbReference>
<accession>A0ABV1IW58</accession>
<comment type="caution">
    <text evidence="4">The sequence shown here is derived from an EMBL/GenBank/DDBJ whole genome shotgun (WGS) entry which is preliminary data.</text>
</comment>
<proteinExistence type="predicted"/>
<feature type="chain" id="PRO_5045374660" evidence="2">
    <location>
        <begin position="26"/>
        <end position="474"/>
    </location>
</feature>
<feature type="domain" description="MurNAc-LAA" evidence="3">
    <location>
        <begin position="361"/>
        <end position="471"/>
    </location>
</feature>
<evidence type="ECO:0000259" key="3">
    <source>
        <dbReference type="SMART" id="SM00646"/>
    </source>
</evidence>
<organism evidence="4 5">
    <name type="scientific">Anaerostipes amylophilus</name>
    <dbReference type="NCBI Taxonomy" id="2981779"/>
    <lineage>
        <taxon>Bacteria</taxon>
        <taxon>Bacillati</taxon>
        <taxon>Bacillota</taxon>
        <taxon>Clostridia</taxon>
        <taxon>Lachnospirales</taxon>
        <taxon>Lachnospiraceae</taxon>
        <taxon>Anaerostipes</taxon>
    </lineage>
</organism>